<dbReference type="AlphaFoldDB" id="A0A6A6KQJ6"/>
<dbReference type="GO" id="GO:0030247">
    <property type="term" value="F:polysaccharide binding"/>
    <property type="evidence" value="ECO:0007669"/>
    <property type="project" value="InterPro"/>
</dbReference>
<feature type="domain" description="EGF-like" evidence="8">
    <location>
        <begin position="229"/>
        <end position="271"/>
    </location>
</feature>
<keyword evidence="2" id="KW-0245">EGF-like domain</keyword>
<sequence length="326" mass="35975">MHLFMIHGLLLLSLANAAAVAALPPIPLAKPGCPRRCGNLSIPYPFGTREGCFLDDTFLITCNSTTNTPFLQDGNIKALDISLDGHLRIFSRATYDCYSKNGSRDIYRTWTRLSTFTLSFSRNKFIAVGCDTYASVEVPWDIATPLDVCHSVTQRIKWLMGLALEFPVVLDWSIRNTTCEEARTNITAYACKDNSECRDSDNPPGYRCYCLSGYKGNPYLSKGCQEIDECADPSLNRCISTKNCLNTVGCYECYCPKGYSGDGRRDGTGCTAEDKLSLWTKSIIVATDIEETEPLLGPPTKFCNTSVSLGPDSIKFQAAMQLESGR</sequence>
<evidence type="ECO:0000313" key="9">
    <source>
        <dbReference type="EMBL" id="KAF2291290.1"/>
    </source>
</evidence>
<keyword evidence="5" id="KW-1015">Disulfide bond</keyword>
<dbReference type="InterPro" id="IPR018097">
    <property type="entry name" value="EGF_Ca-bd_CS"/>
</dbReference>
<proteinExistence type="predicted"/>
<dbReference type="InterPro" id="IPR049883">
    <property type="entry name" value="NOTCH1_EGF-like"/>
</dbReference>
<dbReference type="Pfam" id="PF13947">
    <property type="entry name" value="GUB_WAK_bind"/>
    <property type="match status" value="1"/>
</dbReference>
<dbReference type="PROSITE" id="PS00010">
    <property type="entry name" value="ASX_HYDROXYL"/>
    <property type="match status" value="1"/>
</dbReference>
<protein>
    <recommendedName>
        <fullName evidence="11">EGF-like domain-containing protein</fullName>
    </recommendedName>
</protein>
<dbReference type="GO" id="GO:0016020">
    <property type="term" value="C:membrane"/>
    <property type="evidence" value="ECO:0007669"/>
    <property type="project" value="UniProtKB-SubCell"/>
</dbReference>
<dbReference type="SMART" id="SM00179">
    <property type="entry name" value="EGF_CA"/>
    <property type="match status" value="2"/>
</dbReference>
<feature type="chain" id="PRO_5025669827" description="EGF-like domain-containing protein" evidence="6">
    <location>
        <begin position="18"/>
        <end position="326"/>
    </location>
</feature>
<dbReference type="GO" id="GO:0005509">
    <property type="term" value="F:calcium ion binding"/>
    <property type="evidence" value="ECO:0007669"/>
    <property type="project" value="InterPro"/>
</dbReference>
<dbReference type="SMART" id="SM00181">
    <property type="entry name" value="EGF"/>
    <property type="match status" value="2"/>
</dbReference>
<evidence type="ECO:0008006" key="11">
    <source>
        <dbReference type="Google" id="ProtNLM"/>
    </source>
</evidence>
<dbReference type="EMBL" id="JAAGAX010000015">
    <property type="protein sequence ID" value="KAF2291290.1"/>
    <property type="molecule type" value="Genomic_DNA"/>
</dbReference>
<feature type="signal peptide" evidence="6">
    <location>
        <begin position="1"/>
        <end position="17"/>
    </location>
</feature>
<evidence type="ECO:0000256" key="1">
    <source>
        <dbReference type="ARBA" id="ARBA00004167"/>
    </source>
</evidence>
<dbReference type="InterPro" id="IPR000152">
    <property type="entry name" value="EGF-type_Asp/Asn_hydroxyl_site"/>
</dbReference>
<accession>A0A6A6KQJ6</accession>
<dbReference type="Proteomes" id="UP000467840">
    <property type="component" value="Chromosome 2"/>
</dbReference>
<dbReference type="PANTHER" id="PTHR33491">
    <property type="entry name" value="OSJNBA0016N04.9 PROTEIN"/>
    <property type="match status" value="1"/>
</dbReference>
<evidence type="ECO:0000256" key="2">
    <source>
        <dbReference type="ARBA" id="ARBA00022536"/>
    </source>
</evidence>
<dbReference type="Gene3D" id="2.10.25.10">
    <property type="entry name" value="Laminin"/>
    <property type="match status" value="2"/>
</dbReference>
<evidence type="ECO:0000259" key="8">
    <source>
        <dbReference type="SMART" id="SM00181"/>
    </source>
</evidence>
<keyword evidence="4" id="KW-0677">Repeat</keyword>
<feature type="domain" description="EGF-like calcium-binding" evidence="7">
    <location>
        <begin position="226"/>
        <end position="271"/>
    </location>
</feature>
<dbReference type="FunFam" id="2.10.25.10:FF:000628">
    <property type="entry name" value="Wall-associated receptor kinase 2"/>
    <property type="match status" value="1"/>
</dbReference>
<feature type="domain" description="EGF-like" evidence="8">
    <location>
        <begin position="178"/>
        <end position="225"/>
    </location>
</feature>
<evidence type="ECO:0000259" key="7">
    <source>
        <dbReference type="SMART" id="SM00179"/>
    </source>
</evidence>
<dbReference type="InterPro" id="IPR001881">
    <property type="entry name" value="EGF-like_Ca-bd_dom"/>
</dbReference>
<dbReference type="FunFam" id="2.10.25.10:FF:000038">
    <property type="entry name" value="Fibrillin 2"/>
    <property type="match status" value="1"/>
</dbReference>
<dbReference type="PROSITE" id="PS01187">
    <property type="entry name" value="EGF_CA"/>
    <property type="match status" value="1"/>
</dbReference>
<gene>
    <name evidence="9" type="ORF">GH714_022235</name>
</gene>
<comment type="subcellular location">
    <subcellularLocation>
        <location evidence="1">Membrane</location>
        <topology evidence="1">Single-pass membrane protein</topology>
    </subcellularLocation>
</comment>
<dbReference type="SUPFAM" id="SSF57196">
    <property type="entry name" value="EGF/Laminin"/>
    <property type="match status" value="1"/>
</dbReference>
<keyword evidence="10" id="KW-1185">Reference proteome</keyword>
<dbReference type="Pfam" id="PF07645">
    <property type="entry name" value="EGF_CA"/>
    <property type="match status" value="1"/>
</dbReference>
<dbReference type="InterPro" id="IPR000742">
    <property type="entry name" value="EGF"/>
</dbReference>
<name>A0A6A6KQJ6_HEVBR</name>
<evidence type="ECO:0000256" key="3">
    <source>
        <dbReference type="ARBA" id="ARBA00022729"/>
    </source>
</evidence>
<organism evidence="9 10">
    <name type="scientific">Hevea brasiliensis</name>
    <name type="common">Para rubber tree</name>
    <name type="synonym">Siphonia brasiliensis</name>
    <dbReference type="NCBI Taxonomy" id="3981"/>
    <lineage>
        <taxon>Eukaryota</taxon>
        <taxon>Viridiplantae</taxon>
        <taxon>Streptophyta</taxon>
        <taxon>Embryophyta</taxon>
        <taxon>Tracheophyta</taxon>
        <taxon>Spermatophyta</taxon>
        <taxon>Magnoliopsida</taxon>
        <taxon>eudicotyledons</taxon>
        <taxon>Gunneridae</taxon>
        <taxon>Pentapetalae</taxon>
        <taxon>rosids</taxon>
        <taxon>fabids</taxon>
        <taxon>Malpighiales</taxon>
        <taxon>Euphorbiaceae</taxon>
        <taxon>Crotonoideae</taxon>
        <taxon>Micrandreae</taxon>
        <taxon>Hevea</taxon>
    </lineage>
</organism>
<evidence type="ECO:0000313" key="10">
    <source>
        <dbReference type="Proteomes" id="UP000467840"/>
    </source>
</evidence>
<dbReference type="InterPro" id="IPR025287">
    <property type="entry name" value="WAK_GUB"/>
</dbReference>
<keyword evidence="3 6" id="KW-0732">Signal</keyword>
<feature type="domain" description="EGF-like calcium-binding" evidence="7">
    <location>
        <begin position="179"/>
        <end position="225"/>
    </location>
</feature>
<dbReference type="CDD" id="cd00054">
    <property type="entry name" value="EGF_CA"/>
    <property type="match status" value="1"/>
</dbReference>
<comment type="caution">
    <text evidence="9">The sequence shown here is derived from an EMBL/GenBank/DDBJ whole genome shotgun (WGS) entry which is preliminary data.</text>
</comment>
<evidence type="ECO:0000256" key="5">
    <source>
        <dbReference type="ARBA" id="ARBA00023157"/>
    </source>
</evidence>
<evidence type="ECO:0000256" key="4">
    <source>
        <dbReference type="ARBA" id="ARBA00022737"/>
    </source>
</evidence>
<evidence type="ECO:0000256" key="6">
    <source>
        <dbReference type="SAM" id="SignalP"/>
    </source>
</evidence>
<reference evidence="9 10" key="1">
    <citation type="journal article" date="2020" name="Mol. Plant">
        <title>The Chromosome-Based Rubber Tree Genome Provides New Insights into Spurge Genome Evolution and Rubber Biosynthesis.</title>
        <authorList>
            <person name="Liu J."/>
            <person name="Shi C."/>
            <person name="Shi C.C."/>
            <person name="Li W."/>
            <person name="Zhang Q.J."/>
            <person name="Zhang Y."/>
            <person name="Li K."/>
            <person name="Lu H.F."/>
            <person name="Shi C."/>
            <person name="Zhu S.T."/>
            <person name="Xiao Z.Y."/>
            <person name="Nan H."/>
            <person name="Yue Y."/>
            <person name="Zhu X.G."/>
            <person name="Wu Y."/>
            <person name="Hong X.N."/>
            <person name="Fan G.Y."/>
            <person name="Tong Y."/>
            <person name="Zhang D."/>
            <person name="Mao C.L."/>
            <person name="Liu Y.L."/>
            <person name="Hao S.J."/>
            <person name="Liu W.Q."/>
            <person name="Lv M.Q."/>
            <person name="Zhang H.B."/>
            <person name="Liu Y."/>
            <person name="Hu-Tang G.R."/>
            <person name="Wang J.P."/>
            <person name="Wang J.H."/>
            <person name="Sun Y.H."/>
            <person name="Ni S.B."/>
            <person name="Chen W.B."/>
            <person name="Zhang X.C."/>
            <person name="Jiao Y.N."/>
            <person name="Eichler E.E."/>
            <person name="Li G.H."/>
            <person name="Liu X."/>
            <person name="Gao L.Z."/>
        </authorList>
    </citation>
    <scope>NUCLEOTIDE SEQUENCE [LARGE SCALE GENOMIC DNA]</scope>
    <source>
        <strain evidence="10">cv. GT1</strain>
        <tissue evidence="9">Leaf</tissue>
    </source>
</reference>